<dbReference type="EC" id="2.7.1.150" evidence="1"/>
<evidence type="ECO:0000313" key="2">
    <source>
        <dbReference type="Proteomes" id="UP001145114"/>
    </source>
</evidence>
<evidence type="ECO:0000313" key="1">
    <source>
        <dbReference type="EMBL" id="KAJ1680116.1"/>
    </source>
</evidence>
<accession>A0ACC1HWR7</accession>
<keyword evidence="1" id="KW-0808">Transferase</keyword>
<gene>
    <name evidence="1" type="primary">MDM12_1</name>
    <name evidence="1" type="ORF">EV182_000648</name>
</gene>
<protein>
    <submittedName>
        <fullName evidence="1">Mitochondrial distribution and morphology protein 12</fullName>
        <ecNumber evidence="1">2.7.1.150</ecNumber>
    </submittedName>
</protein>
<sequence length="2456" mass="271979">MVNGAPFGESHSIRICEICYVNYMASDDMVLSGDHPTPTPRTDELLWQRQQYKSSHHRHSRSAISVTNLTTHYSHPQPSLDLKRLKSPDSAKSLGALHSNVTASAVSATKLHTHEKSPLTKYPSITPGGPTYAFHATARRIAYQDDHDNCAFLGTQFGPQHEGQGRAMLGSDIARSRLPCYGEPGTFDSSRAASLPPYPDELRGSTQPFSCRAELLAKKEACDGMNAEARQRLSVDIKHPALDGFSLEQLRRLTRQLLSEAGVPEKRGWDSILFRMATLAAHLVRPNIQANDNIDLRQYVRIKRIPGGSPSDSQYISGVVFTKAFVYRQMLQAQRDPSIMIITFPLTYEQPENRFISFDAAAPQEEEYMTKLVDRIIRYRPTVIFAEKTVSRSALRRLADNGISVAFNIKRNVLRAISRCTGASIITSVDKFALGPKLGYCGAVWSEFVEDPSLPKIAKPFIFIDGCQPEYGATLVLRGESFDRLEAIKNAADLLVSFAYSLRLETSLLLCEYALTVLPRPPAATDRGATQAAPLPATDTPAARALCKYQVLLSSSPSVHVPPPYVLVQMKIHEDAIRDINARYQKNPSFKKGNLASLTTNPATTLHKSGVDFLLSRQSKEAMEFRTSFAYEIELSVHMPYIQEGEAFLHANPGPVNPLDHQNLALSYIVTCGENDNEVCVPPQIYVIDFYGDTDITLGQYLEKLCFDLDYDCPGKDPCDYPMYQHCRSYVHCTGRLDVTMEEYPCPIPTMSEVLLMWGVCSKCGISTPITPMLDDASRYSFGKYLELLFYGTPSSPRASLCKHDIHHDYVRWFALHNMAVKFMFREIRPLDVKTPTMLIYQNFDIQARLKKKEAAELREKLRRYYESVITRLRTFPMDYVDVANKEDCKQDLDDMVARANTELEYINQLLDQTMQSSHYADVLALFVVYEQMQSKVLEWSLKFTRLIEKFIGFELDNRLNGPAGGNLSAATSAIGKLSRVVSLDNLSMSEKQQIPAGGQHKDFINNLNVDMGTDQMGSLSGQTTQFATQTPCMPLLGHSPSSSEVHLPLPEVDPAANPETRKANIFRRLSLRLLREERERSEKHSAVVAPAAAAPTSAAAAAAAATSAATPTTEEKHTRKSTRTGGEYEAGTGPGHLIHPNPPPVYPETGLHARPQAIGKSRVPTIYHKKQKATTATAPAMTPLSRDGSGGLTGHRMLSVSSIDSASSAGHEKPQRVPATKIPTYRATTQKGPARRSIAGPPDGGISGSRGLELFESRIPRLAGPPQRGAHGSHKDLDRNLDSSTLMRITRRLSGLDEDSSRKTLPLGDVSRKMSFWIPAAAQYISRHPKRPSLSQVNLFQTRVGSNNKQSSNQSLKPPGPHSLGSAQQQGRADKTTVGRASHQQRQYMSLPSSRNYKLSSHIQAPQSQRSKDQSDRRSTSSRAARASLASSSQRKPSFGSELRNTTRPHLGLGLNWARSIGRSKSQSQPTSSQPRQAPSHRRARDRGAEDDDDDDDDEYDYEYYYDNDKEGAENYPASRSKWKAATMAPSIDSSVGDLQDNNVASGMDSISIDTDDEEGEGLSSSSSSSSDNDSSSHLSSFDWSIFDIDKDAPLSMVAEEKGEGEVKKETEGKKVHDEDTAAHDRGNNHESGGHGPAYDHYREYSVSELSPRLEIANMQAESSPSRRYRRRNTLSGDGVSDGDDDEAHDEDDSPLSPDLHFDDGAGGSDIEDTAPTIEMTDETGKVVTEGRHPDSGSAAPARRRSEERASMGLRNEKAVSPMAVPKRRALDEGSIQRFSKPTSPREAAGARAGLTDQTQADNVRTVWKTLSEMFQSPASKQLLQISQDIDYPFLSTDHVIARSPIIVRETELSSIVGFTLTAPEYTAALNGLIQKSMVNFEGPGAVPLSDEQRRELELENTLCNMPIGHLRFKFNGGETSFSCRVFFPAQFDALRRCCGCNSNFVDSMSRCFVEMPRTRIEGFLASFPRLMVAGQQHTTVETESIRYVYQPLGEDMYTVLITNRNSNIVQDIDTLNLVVRAVNDICEIMDQDDIIGCAFELITAFDEIITLGYRENIDLPKLRTIMEMESHEEKIQEIIQKNKEREAKQELKRKAKMFEEQRREAARRGLSTQDFGGLSSNIGGMSGASSRLGSGYDMVPASEPAPTFTKYTSTPAVPKSDASSKIRGMKLSKKTKAPSLLSSTLAPPEEVESLMNDLSINEEEPPAPEQSRKDIHISIEEHVSATINRDGGLEEMEVKGDMFLTTSSEECSKAQLQLTLPENIKPQYKTHPNIDKKAFTQDSALRLKERARSFPPNQPAGVLKWRFVSQDEEDVLLNINCWPEQSSDGRFTVNVEYEKAEKNAGHIELKDVVISIPLQRGAQPEIGDIAEGSYEVRPGALLWKVPIIDNGNSTGSMEFTTAAASEDNFFPVSVSFKGETPFCNININEVTVPGLDEVVYSKVISLSTEHYQVV</sequence>
<reference evidence="1" key="1">
    <citation type="submission" date="2022-06" db="EMBL/GenBank/DDBJ databases">
        <title>Phylogenomic reconstructions and comparative analyses of Kickxellomycotina fungi.</title>
        <authorList>
            <person name="Reynolds N.K."/>
            <person name="Stajich J.E."/>
            <person name="Barry K."/>
            <person name="Grigoriev I.V."/>
            <person name="Crous P."/>
            <person name="Smith M.E."/>
        </authorList>
    </citation>
    <scope>NUCLEOTIDE SEQUENCE</scope>
    <source>
        <strain evidence="1">RSA 2271</strain>
    </source>
</reference>
<dbReference type="Proteomes" id="UP001145114">
    <property type="component" value="Unassembled WGS sequence"/>
</dbReference>
<dbReference type="EMBL" id="JAMZIH010000042">
    <property type="protein sequence ID" value="KAJ1680116.1"/>
    <property type="molecule type" value="Genomic_DNA"/>
</dbReference>
<comment type="caution">
    <text evidence="1">The sequence shown here is derived from an EMBL/GenBank/DDBJ whole genome shotgun (WGS) entry which is preliminary data.</text>
</comment>
<keyword evidence="2" id="KW-1185">Reference proteome</keyword>
<organism evidence="1 2">
    <name type="scientific">Spiromyces aspiralis</name>
    <dbReference type="NCBI Taxonomy" id="68401"/>
    <lineage>
        <taxon>Eukaryota</taxon>
        <taxon>Fungi</taxon>
        <taxon>Fungi incertae sedis</taxon>
        <taxon>Zoopagomycota</taxon>
        <taxon>Kickxellomycotina</taxon>
        <taxon>Kickxellomycetes</taxon>
        <taxon>Kickxellales</taxon>
        <taxon>Kickxellaceae</taxon>
        <taxon>Spiromyces</taxon>
    </lineage>
</organism>
<proteinExistence type="predicted"/>
<name>A0ACC1HWR7_9FUNG</name>